<feature type="chain" id="PRO_5039321003" description="ABC transporter substrate-binding protein" evidence="1">
    <location>
        <begin position="21"/>
        <end position="430"/>
    </location>
</feature>
<dbReference type="OrthoDB" id="9795467at2"/>
<evidence type="ECO:0000256" key="1">
    <source>
        <dbReference type="SAM" id="SignalP"/>
    </source>
</evidence>
<proteinExistence type="predicted"/>
<comment type="caution">
    <text evidence="2">The sequence shown here is derived from an EMBL/GenBank/DDBJ whole genome shotgun (WGS) entry which is preliminary data.</text>
</comment>
<dbReference type="InterPro" id="IPR006059">
    <property type="entry name" value="SBP"/>
</dbReference>
<keyword evidence="3" id="KW-1185">Reference proteome</keyword>
<keyword evidence="1" id="KW-0732">Signal</keyword>
<accession>A0A1C1A771</accession>
<name>A0A1C1A771_9BACL</name>
<evidence type="ECO:0008006" key="4">
    <source>
        <dbReference type="Google" id="ProtNLM"/>
    </source>
</evidence>
<dbReference type="CDD" id="cd14748">
    <property type="entry name" value="PBP2_UgpB"/>
    <property type="match status" value="1"/>
</dbReference>
<dbReference type="STRING" id="512399.A8709_02975"/>
<dbReference type="SUPFAM" id="SSF53850">
    <property type="entry name" value="Periplasmic binding protein-like II"/>
    <property type="match status" value="1"/>
</dbReference>
<dbReference type="Gene3D" id="3.40.190.10">
    <property type="entry name" value="Periplasmic binding protein-like II"/>
    <property type="match status" value="2"/>
</dbReference>
<dbReference type="RefSeq" id="WP_065851179.1">
    <property type="nucleotide sequence ID" value="NZ_LYPC01000011.1"/>
</dbReference>
<dbReference type="InterPro" id="IPR050490">
    <property type="entry name" value="Bact_solute-bd_prot1"/>
</dbReference>
<feature type="signal peptide" evidence="1">
    <location>
        <begin position="1"/>
        <end position="20"/>
    </location>
</feature>
<dbReference type="PANTHER" id="PTHR43649">
    <property type="entry name" value="ARABINOSE-BINDING PROTEIN-RELATED"/>
    <property type="match status" value="1"/>
</dbReference>
<evidence type="ECO:0000313" key="3">
    <source>
        <dbReference type="Proteomes" id="UP000093309"/>
    </source>
</evidence>
<dbReference type="Proteomes" id="UP000093309">
    <property type="component" value="Unassembled WGS sequence"/>
</dbReference>
<dbReference type="PROSITE" id="PS51257">
    <property type="entry name" value="PROKAR_LIPOPROTEIN"/>
    <property type="match status" value="1"/>
</dbReference>
<sequence>MFSKKLKSVSAVVALSLALAGCSTSTNKDQEKSSLPTASPSAPVEIEFWHALSGDLMTKMVDEYNKSQSKVKVTPVFVQNNYEGIVEKLQVQAAAKKLPDVSLNGLLYTRFASETVHAVPLEPFIQRDGYNTNDFFPNMLALGKDEKGKQIGLPFGISTPILYFNADKLREAGLNPDNMPKTWEELPKVAKELTRNGKFGLTMSIDWAWLYQAMMETYGGSMMAKDGKSVGLDSPESIRAVQTIVDMALKDKSLPVVPNYGESINTMIKGDAAMLITSTAALSSVGGTAKYDLRTALYPTFGGKRTVPAGGSNLMIFTTDKAKQDASWDFIKYITDKQRSIQIAQAMGYMVTTKSALEDPSMKAYLDKNPNYKTTYSQVDQMVPWFNFPGTGGTKIQKIITDQIQAALQGQKAPEEAMKEAAKQANALIH</sequence>
<organism evidence="2 3">
    <name type="scientific">Paenibacillus pectinilyticus</name>
    <dbReference type="NCBI Taxonomy" id="512399"/>
    <lineage>
        <taxon>Bacteria</taxon>
        <taxon>Bacillati</taxon>
        <taxon>Bacillota</taxon>
        <taxon>Bacilli</taxon>
        <taxon>Bacillales</taxon>
        <taxon>Paenibacillaceae</taxon>
        <taxon>Paenibacillus</taxon>
    </lineage>
</organism>
<dbReference type="PANTHER" id="PTHR43649:SF30">
    <property type="entry name" value="ABC TRANSPORTER SUBSTRATE-BINDING PROTEIN"/>
    <property type="match status" value="1"/>
</dbReference>
<dbReference type="Pfam" id="PF13416">
    <property type="entry name" value="SBP_bac_8"/>
    <property type="match status" value="1"/>
</dbReference>
<reference evidence="3" key="1">
    <citation type="submission" date="2016-05" db="EMBL/GenBank/DDBJ databases">
        <title>Paenibacillus oryzae. sp. nov., isolated from the rice root.</title>
        <authorList>
            <person name="Zhang J."/>
            <person name="Zhang X."/>
        </authorList>
    </citation>
    <scope>NUCLEOTIDE SEQUENCE [LARGE SCALE GENOMIC DNA]</scope>
    <source>
        <strain evidence="3">KCTC13222</strain>
    </source>
</reference>
<evidence type="ECO:0000313" key="2">
    <source>
        <dbReference type="EMBL" id="OCT16407.1"/>
    </source>
</evidence>
<dbReference type="EMBL" id="LYPC01000011">
    <property type="protein sequence ID" value="OCT16407.1"/>
    <property type="molecule type" value="Genomic_DNA"/>
</dbReference>
<gene>
    <name evidence="2" type="ORF">A8709_02975</name>
</gene>
<dbReference type="AlphaFoldDB" id="A0A1C1A771"/>
<protein>
    <recommendedName>
        <fullName evidence="4">ABC transporter substrate-binding protein</fullName>
    </recommendedName>
</protein>